<dbReference type="AlphaFoldDB" id="A0A506URF2"/>
<keyword evidence="3" id="KW-1185">Reference proteome</keyword>
<protein>
    <submittedName>
        <fullName evidence="2">Uncharacterized protein</fullName>
    </submittedName>
</protein>
<organism evidence="2 3">
    <name type="scientific">Oecophyllibacter saccharovorans</name>
    <dbReference type="NCBI Taxonomy" id="2558360"/>
    <lineage>
        <taxon>Bacteria</taxon>
        <taxon>Pseudomonadati</taxon>
        <taxon>Pseudomonadota</taxon>
        <taxon>Alphaproteobacteria</taxon>
        <taxon>Acetobacterales</taxon>
        <taxon>Acetobacteraceae</taxon>
        <taxon>Oecophyllibacter</taxon>
    </lineage>
</organism>
<proteinExistence type="predicted"/>
<dbReference type="RefSeq" id="WP_165599455.1">
    <property type="nucleotide sequence ID" value="NZ_SORY01000002.1"/>
</dbReference>
<reference evidence="2 3" key="1">
    <citation type="submission" date="2019-03" db="EMBL/GenBank/DDBJ databases">
        <title>The complete genome sequence of Neokomagataea sp. Jb2 NBRC113641.</title>
        <authorList>
            <person name="Chua K.-O."/>
            <person name="Chan K.-G."/>
            <person name="See-Too W.-S."/>
        </authorList>
    </citation>
    <scope>NUCLEOTIDE SEQUENCE [LARGE SCALE GENOMIC DNA]</scope>
    <source>
        <strain evidence="2 3">Jb2</strain>
    </source>
</reference>
<dbReference type="Proteomes" id="UP000315037">
    <property type="component" value="Unassembled WGS sequence"/>
</dbReference>
<evidence type="ECO:0000313" key="3">
    <source>
        <dbReference type="Proteomes" id="UP000315037"/>
    </source>
</evidence>
<feature type="transmembrane region" description="Helical" evidence="1">
    <location>
        <begin position="33"/>
        <end position="48"/>
    </location>
</feature>
<keyword evidence="1" id="KW-1133">Transmembrane helix</keyword>
<evidence type="ECO:0000256" key="1">
    <source>
        <dbReference type="SAM" id="Phobius"/>
    </source>
</evidence>
<evidence type="ECO:0000313" key="2">
    <source>
        <dbReference type="EMBL" id="TPW35924.1"/>
    </source>
</evidence>
<keyword evidence="1" id="KW-0472">Membrane</keyword>
<dbReference type="EMBL" id="SORZ01000001">
    <property type="protein sequence ID" value="TPW35924.1"/>
    <property type="molecule type" value="Genomic_DNA"/>
</dbReference>
<gene>
    <name evidence="2" type="ORF">E3202_03120</name>
</gene>
<comment type="caution">
    <text evidence="2">The sequence shown here is derived from an EMBL/GenBank/DDBJ whole genome shotgun (WGS) entry which is preliminary data.</text>
</comment>
<sequence>MNSGVNGSCLKDRCCPVVSQVSETVRDMVIDRPWLWTLGALIVGIMLGRRPCCRKKKGCHDHSK</sequence>
<keyword evidence="1" id="KW-0812">Transmembrane</keyword>
<name>A0A506URF2_9PROT</name>
<accession>A0A506URF2</accession>